<evidence type="ECO:0000313" key="11">
    <source>
        <dbReference type="Proteomes" id="UP000027980"/>
    </source>
</evidence>
<dbReference type="KEGG" id="tap:GZ22_05125"/>
<dbReference type="PROSITE" id="PS50928">
    <property type="entry name" value="ABC_TM1"/>
    <property type="match status" value="1"/>
</dbReference>
<dbReference type="Pfam" id="PF00528">
    <property type="entry name" value="BPD_transp_1"/>
    <property type="match status" value="1"/>
</dbReference>
<keyword evidence="3" id="KW-1003">Cell membrane</keyword>
<dbReference type="NCBIfam" id="NF045471">
    <property type="entry name" value="Opp3B"/>
    <property type="match status" value="1"/>
</dbReference>
<name>A0A075LI40_9BACI</name>
<reference evidence="10 12" key="2">
    <citation type="submission" date="2016-10" db="EMBL/GenBank/DDBJ databases">
        <authorList>
            <person name="Varghese N."/>
            <person name="Submissions S."/>
        </authorList>
    </citation>
    <scope>NUCLEOTIDE SEQUENCE [LARGE SCALE GENOMIC DNA]</scope>
    <source>
        <strain evidence="10 12">DSM 21619</strain>
    </source>
</reference>
<dbReference type="HOGENOM" id="CLU_036879_1_2_9"/>
<dbReference type="EMBL" id="CP008876">
    <property type="protein sequence ID" value="AIF66074.1"/>
    <property type="molecule type" value="Genomic_DNA"/>
</dbReference>
<feature type="transmembrane region" description="Helical" evidence="7">
    <location>
        <begin position="9"/>
        <end position="30"/>
    </location>
</feature>
<evidence type="ECO:0000259" key="8">
    <source>
        <dbReference type="PROSITE" id="PS50928"/>
    </source>
</evidence>
<feature type="transmembrane region" description="Helical" evidence="7">
    <location>
        <begin position="129"/>
        <end position="153"/>
    </location>
</feature>
<keyword evidence="6 7" id="KW-0472">Membrane</keyword>
<dbReference type="RefSeq" id="WP_038559366.1">
    <property type="nucleotide sequence ID" value="NZ_CP008876.1"/>
</dbReference>
<dbReference type="CDD" id="cd06261">
    <property type="entry name" value="TM_PBP2"/>
    <property type="match status" value="1"/>
</dbReference>
<dbReference type="InterPro" id="IPR035906">
    <property type="entry name" value="MetI-like_sf"/>
</dbReference>
<evidence type="ECO:0000313" key="9">
    <source>
        <dbReference type="EMBL" id="AIF66074.1"/>
    </source>
</evidence>
<dbReference type="PANTHER" id="PTHR43163:SF6">
    <property type="entry name" value="DIPEPTIDE TRANSPORT SYSTEM PERMEASE PROTEIN DPPB-RELATED"/>
    <property type="match status" value="1"/>
</dbReference>
<dbReference type="OrthoDB" id="9773683at2"/>
<gene>
    <name evidence="9" type="ORF">GZ22_05125</name>
    <name evidence="10" type="ORF">SAMN04489762_1318</name>
</gene>
<dbReference type="Gene3D" id="1.10.3720.10">
    <property type="entry name" value="MetI-like"/>
    <property type="match status" value="1"/>
</dbReference>
<dbReference type="GO" id="GO:0055085">
    <property type="term" value="P:transmembrane transport"/>
    <property type="evidence" value="ECO:0007669"/>
    <property type="project" value="InterPro"/>
</dbReference>
<dbReference type="GO" id="GO:0005886">
    <property type="term" value="C:plasma membrane"/>
    <property type="evidence" value="ECO:0007669"/>
    <property type="project" value="UniProtKB-SubCell"/>
</dbReference>
<dbReference type="SUPFAM" id="SSF161098">
    <property type="entry name" value="MetI-like"/>
    <property type="match status" value="1"/>
</dbReference>
<protein>
    <submittedName>
        <fullName evidence="10">Oligopeptide transport system permease protein</fullName>
    </submittedName>
    <submittedName>
        <fullName evidence="9">Peptide ABC transporter permease</fullName>
    </submittedName>
</protein>
<dbReference type="Proteomes" id="UP000199735">
    <property type="component" value="Unassembled WGS sequence"/>
</dbReference>
<comment type="subcellular location">
    <subcellularLocation>
        <location evidence="1 7">Cell membrane</location>
        <topology evidence="1 7">Multi-pass membrane protein</topology>
    </subcellularLocation>
</comment>
<feature type="domain" description="ABC transmembrane type-1" evidence="8">
    <location>
        <begin position="94"/>
        <end position="295"/>
    </location>
</feature>
<feature type="transmembrane region" description="Helical" evidence="7">
    <location>
        <begin position="272"/>
        <end position="298"/>
    </location>
</feature>
<evidence type="ECO:0000256" key="2">
    <source>
        <dbReference type="ARBA" id="ARBA00022448"/>
    </source>
</evidence>
<comment type="similarity">
    <text evidence="7">Belongs to the binding-protein-dependent transport system permease family.</text>
</comment>
<reference evidence="9 11" key="1">
    <citation type="submission" date="2014-07" db="EMBL/GenBank/DDBJ databases">
        <title>Complete genome sequence of a moderately halophilic bacterium Terribacillus aidingensis MP602, isolated from Cryptomeria fortunei in Tianmu mountain in China.</title>
        <authorList>
            <person name="Wang Y."/>
            <person name="Lu P."/>
            <person name="Zhang L."/>
        </authorList>
    </citation>
    <scope>NUCLEOTIDE SEQUENCE [LARGE SCALE GENOMIC DNA]</scope>
    <source>
        <strain evidence="9 11">MP602</strain>
    </source>
</reference>
<accession>A0AAX2EDX3</accession>
<evidence type="ECO:0000256" key="6">
    <source>
        <dbReference type="ARBA" id="ARBA00023136"/>
    </source>
</evidence>
<evidence type="ECO:0000313" key="10">
    <source>
        <dbReference type="EMBL" id="SEM88965.1"/>
    </source>
</evidence>
<dbReference type="InterPro" id="IPR045621">
    <property type="entry name" value="BPD_transp_1_N"/>
</dbReference>
<evidence type="ECO:0000256" key="5">
    <source>
        <dbReference type="ARBA" id="ARBA00022989"/>
    </source>
</evidence>
<dbReference type="GeneID" id="34221600"/>
<dbReference type="EMBL" id="FOCD01000001">
    <property type="protein sequence ID" value="SEM88965.1"/>
    <property type="molecule type" value="Genomic_DNA"/>
</dbReference>
<evidence type="ECO:0000256" key="4">
    <source>
        <dbReference type="ARBA" id="ARBA00022692"/>
    </source>
</evidence>
<dbReference type="Proteomes" id="UP000027980">
    <property type="component" value="Chromosome"/>
</dbReference>
<feature type="transmembrane region" description="Helical" evidence="7">
    <location>
        <begin position="227"/>
        <end position="252"/>
    </location>
</feature>
<organism evidence="9 11">
    <name type="scientific">Terribacillus saccharophilus</name>
    <dbReference type="NCBI Taxonomy" id="361277"/>
    <lineage>
        <taxon>Bacteria</taxon>
        <taxon>Bacillati</taxon>
        <taxon>Bacillota</taxon>
        <taxon>Bacilli</taxon>
        <taxon>Bacillales</taxon>
        <taxon>Bacillaceae</taxon>
        <taxon>Terribacillus</taxon>
    </lineage>
</organism>
<keyword evidence="5 7" id="KW-1133">Transmembrane helix</keyword>
<dbReference type="AlphaFoldDB" id="A0A075LI40"/>
<keyword evidence="4 7" id="KW-0812">Transmembrane</keyword>
<evidence type="ECO:0000256" key="7">
    <source>
        <dbReference type="RuleBase" id="RU363032"/>
    </source>
</evidence>
<evidence type="ECO:0000256" key="1">
    <source>
        <dbReference type="ARBA" id="ARBA00004651"/>
    </source>
</evidence>
<accession>A0A075LI40</accession>
<keyword evidence="2 7" id="KW-0813">Transport</keyword>
<evidence type="ECO:0000313" key="12">
    <source>
        <dbReference type="Proteomes" id="UP000199735"/>
    </source>
</evidence>
<dbReference type="PANTHER" id="PTHR43163">
    <property type="entry name" value="DIPEPTIDE TRANSPORT SYSTEM PERMEASE PROTEIN DPPB-RELATED"/>
    <property type="match status" value="1"/>
</dbReference>
<proteinExistence type="inferred from homology"/>
<sequence>MARYIGQRVIYMIITLFLIATISFVLMKLLPGSPLANADKLTEAQQEVIFEKYGLNDPIPVQYVNYLGGLIQGDLGISFKYDNRGVSDILADRIGPSAQLGIQALIIGTVLGILLGLVSAIYHNGISDYLSTIVAVLGTSIPSFVFAGLLQYFVAVKWGILPVATWNGFEYSILPTIALAIFPMATCARFMRTEMIEVLNEDYITTARAKGLAGTAIIFKHGIRNALIPLVTILGPLAVGLLTGTLVIEQIFSVPGIGEQFVTSVTSNDFPIIMGTTMFFAVVFIVMILIIDILYGLIDPRIRLSGKD</sequence>
<dbReference type="InterPro" id="IPR000515">
    <property type="entry name" value="MetI-like"/>
</dbReference>
<feature type="transmembrane region" description="Helical" evidence="7">
    <location>
        <begin position="100"/>
        <end position="122"/>
    </location>
</feature>
<dbReference type="Pfam" id="PF19300">
    <property type="entry name" value="BPD_transp_1_N"/>
    <property type="match status" value="1"/>
</dbReference>
<evidence type="ECO:0000256" key="3">
    <source>
        <dbReference type="ARBA" id="ARBA00022475"/>
    </source>
</evidence>